<evidence type="ECO:0000256" key="4">
    <source>
        <dbReference type="SAM" id="SignalP"/>
    </source>
</evidence>
<feature type="signal peptide" evidence="4">
    <location>
        <begin position="1"/>
        <end position="21"/>
    </location>
</feature>
<keyword evidence="4" id="KW-0732">Signal</keyword>
<name>A0A098LWV3_9SAUR</name>
<organism evidence="5">
    <name type="scientific">Opheodrys aestivus</name>
    <dbReference type="NCBI Taxonomy" id="186591"/>
    <lineage>
        <taxon>Eukaryota</taxon>
        <taxon>Metazoa</taxon>
        <taxon>Chordata</taxon>
        <taxon>Craniata</taxon>
        <taxon>Vertebrata</taxon>
        <taxon>Euteleostomi</taxon>
        <taxon>Lepidosauria</taxon>
        <taxon>Squamata</taxon>
        <taxon>Bifurcata</taxon>
        <taxon>Unidentata</taxon>
        <taxon>Episquamata</taxon>
        <taxon>Toxicofera</taxon>
        <taxon>Serpentes</taxon>
        <taxon>Colubroidea</taxon>
        <taxon>Colubridae</taxon>
        <taxon>Colubrinae</taxon>
        <taxon>Opheodrys</taxon>
    </lineage>
</organism>
<evidence type="ECO:0000256" key="2">
    <source>
        <dbReference type="ARBA" id="ARBA00022525"/>
    </source>
</evidence>
<keyword evidence="3" id="KW-1015">Disulfide bond</keyword>
<dbReference type="Pfam" id="PF21947">
    <property type="entry name" value="Toxin_cobra-type"/>
    <property type="match status" value="1"/>
</dbReference>
<feature type="chain" id="PRO_5001937770" evidence="4">
    <location>
        <begin position="22"/>
        <end position="88"/>
    </location>
</feature>
<evidence type="ECO:0000256" key="1">
    <source>
        <dbReference type="ARBA" id="ARBA00004613"/>
    </source>
</evidence>
<keyword evidence="2" id="KW-0964">Secreted</keyword>
<dbReference type="InterPro" id="IPR045860">
    <property type="entry name" value="Snake_toxin-like_sf"/>
</dbReference>
<dbReference type="CDD" id="cd00206">
    <property type="entry name" value="TFP_snake_toxin"/>
    <property type="match status" value="1"/>
</dbReference>
<reference evidence="5" key="1">
    <citation type="journal article" date="2014" name="Toxicon">
        <title>Testing the Toxicofera: comparative transcriptomics casts doubt on the single, early evolution of the reptile venom system.</title>
        <authorList>
            <person name="Hargreaves A.D."/>
            <person name="Swain M.T."/>
            <person name="Logan D.W."/>
            <person name="Mulley J.F."/>
        </authorList>
    </citation>
    <scope>NUCLEOTIDE SEQUENCE</scope>
    <source>
        <tissue evidence="5">Scent gland</tissue>
    </source>
</reference>
<sequence length="88" mass="9648">MKTLLLMLGVVAFVYLEPGYTLVCKSCPEWKCALTPGVECSNDSTQCYKKLLESGGLFPKYERGCATNCTTVTGKEKVTYCATDNCND</sequence>
<comment type="subcellular location">
    <subcellularLocation>
        <location evidence="1">Secreted</location>
    </subcellularLocation>
</comment>
<protein>
    <submittedName>
        <fullName evidence="5">3Ftx B</fullName>
    </submittedName>
</protein>
<accession>A0A098LWV3</accession>
<dbReference type="InterPro" id="IPR003571">
    <property type="entry name" value="Snake_3FTx"/>
</dbReference>
<dbReference type="EMBL" id="GBIA01000031">
    <property type="protein sequence ID" value="JAC94962.1"/>
    <property type="molecule type" value="mRNA"/>
</dbReference>
<dbReference type="InterPro" id="IPR054131">
    <property type="entry name" value="Toxin_cobra-type"/>
</dbReference>
<evidence type="ECO:0000313" key="5">
    <source>
        <dbReference type="EMBL" id="JAC94962.1"/>
    </source>
</evidence>
<dbReference type="GO" id="GO:0005576">
    <property type="term" value="C:extracellular region"/>
    <property type="evidence" value="ECO:0007669"/>
    <property type="project" value="UniProtKB-SubCell"/>
</dbReference>
<proteinExistence type="evidence at transcript level"/>
<evidence type="ECO:0000256" key="3">
    <source>
        <dbReference type="ARBA" id="ARBA00023157"/>
    </source>
</evidence>
<dbReference type="AlphaFoldDB" id="A0A098LWV3"/>
<dbReference type="GO" id="GO:0090729">
    <property type="term" value="F:toxin activity"/>
    <property type="evidence" value="ECO:0007669"/>
    <property type="project" value="InterPro"/>
</dbReference>
<dbReference type="Gene3D" id="2.10.60.10">
    <property type="entry name" value="CD59"/>
    <property type="match status" value="1"/>
</dbReference>
<dbReference type="SUPFAM" id="SSF57302">
    <property type="entry name" value="Snake toxin-like"/>
    <property type="match status" value="1"/>
</dbReference>